<keyword evidence="4 5" id="KW-0472">Membrane</keyword>
<sequence length="354" mass="40825">MEKLNIKKNFRILCLLLKIETKNWFQGPMNLILGFGIALYIMVCWLVFKEGDPFLLVSGISVGIIRNGMFIYTRHHNEYRDSGMVNRLNQTSIPNYIRMLASLLFNLITTLGVSIIMFLVGITFFPDQRVLAAKANWAVVFTALTLVWLTSFVMGVFIFTFFKNSVISQMISILIYSTSTYFLGLGFPIDVILNPDYEWFGYILYAWPHRYAINLAQAGFANDTASGSILIIKDLVVNQERTISVNFGFDGKIWLAYLGAFLTIVFYGSLSIIKISNEIRFHRKNQYGLLVITEESSKYVHQIKNAKSINELTNLYKARDEELRKMALKTNQMTRQIRDEIRLLEARKKPKHKE</sequence>
<evidence type="ECO:0000313" key="7">
    <source>
        <dbReference type="EMBL" id="AVP49027.1"/>
    </source>
</evidence>
<gene>
    <name evidence="7" type="ORF">C5T88_00280</name>
</gene>
<comment type="subcellular location">
    <subcellularLocation>
        <location evidence="1">Membrane</location>
        <topology evidence="1">Multi-pass membrane protein</topology>
    </subcellularLocation>
</comment>
<dbReference type="Proteomes" id="UP000239250">
    <property type="component" value="Chromosome"/>
</dbReference>
<dbReference type="Pfam" id="PF01061">
    <property type="entry name" value="ABC2_membrane"/>
    <property type="match status" value="1"/>
</dbReference>
<evidence type="ECO:0000256" key="3">
    <source>
        <dbReference type="ARBA" id="ARBA00022989"/>
    </source>
</evidence>
<feature type="transmembrane region" description="Helical" evidence="5">
    <location>
        <begin position="103"/>
        <end position="125"/>
    </location>
</feature>
<dbReference type="EMBL" id="CP027019">
    <property type="protein sequence ID" value="AVP49027.1"/>
    <property type="molecule type" value="Genomic_DNA"/>
</dbReference>
<keyword evidence="2 5" id="KW-0812">Transmembrane</keyword>
<evidence type="ECO:0000256" key="1">
    <source>
        <dbReference type="ARBA" id="ARBA00004141"/>
    </source>
</evidence>
<dbReference type="RefSeq" id="WP_303662376.1">
    <property type="nucleotide sequence ID" value="NZ_CP027019.1"/>
</dbReference>
<feature type="transmembrane region" description="Helical" evidence="5">
    <location>
        <begin position="31"/>
        <end position="48"/>
    </location>
</feature>
<feature type="domain" description="ABC-2 type transporter transmembrane" evidence="6">
    <location>
        <begin position="15"/>
        <end position="219"/>
    </location>
</feature>
<accession>A0A2S0NJ38</accession>
<evidence type="ECO:0000256" key="4">
    <source>
        <dbReference type="ARBA" id="ARBA00023136"/>
    </source>
</evidence>
<name>A0A2S0NJ38_9MOLU</name>
<evidence type="ECO:0000256" key="5">
    <source>
        <dbReference type="SAM" id="Phobius"/>
    </source>
</evidence>
<protein>
    <recommendedName>
        <fullName evidence="6">ABC-2 type transporter transmembrane domain-containing protein</fullName>
    </recommendedName>
</protein>
<feature type="transmembrane region" description="Helical" evidence="5">
    <location>
        <begin position="137"/>
        <end position="161"/>
    </location>
</feature>
<feature type="transmembrane region" description="Helical" evidence="5">
    <location>
        <begin position="54"/>
        <end position="72"/>
    </location>
</feature>
<proteinExistence type="predicted"/>
<feature type="transmembrane region" description="Helical" evidence="5">
    <location>
        <begin position="254"/>
        <end position="273"/>
    </location>
</feature>
<organism evidence="7 8">
    <name type="scientific">Williamsoniiplasma luminosum</name>
    <dbReference type="NCBI Taxonomy" id="214888"/>
    <lineage>
        <taxon>Bacteria</taxon>
        <taxon>Bacillati</taxon>
        <taxon>Mycoplasmatota</taxon>
        <taxon>Mollicutes</taxon>
        <taxon>Entomoplasmatales</taxon>
        <taxon>Williamsoniiplasma</taxon>
    </lineage>
</organism>
<dbReference type="InterPro" id="IPR013525">
    <property type="entry name" value="ABC2_TM"/>
</dbReference>
<evidence type="ECO:0000256" key="2">
    <source>
        <dbReference type="ARBA" id="ARBA00022692"/>
    </source>
</evidence>
<reference evidence="8" key="1">
    <citation type="submission" date="2018-02" db="EMBL/GenBank/DDBJ databases">
        <title>Firefly genomes illuminate parallel origins of bioluminescence in beetles.</title>
        <authorList>
            <person name="Fallon T.R."/>
            <person name="Lower S.E.S."/>
            <person name="Behringer M."/>
            <person name="Weng J.-K."/>
        </authorList>
    </citation>
    <scope>NUCLEOTIDE SEQUENCE [LARGE SCALE GENOMIC DNA]</scope>
</reference>
<evidence type="ECO:0000313" key="8">
    <source>
        <dbReference type="Proteomes" id="UP000239250"/>
    </source>
</evidence>
<dbReference type="GO" id="GO:0140359">
    <property type="term" value="F:ABC-type transporter activity"/>
    <property type="evidence" value="ECO:0007669"/>
    <property type="project" value="InterPro"/>
</dbReference>
<dbReference type="GO" id="GO:0016020">
    <property type="term" value="C:membrane"/>
    <property type="evidence" value="ECO:0007669"/>
    <property type="project" value="UniProtKB-SubCell"/>
</dbReference>
<feature type="transmembrane region" description="Helical" evidence="5">
    <location>
        <begin position="173"/>
        <end position="193"/>
    </location>
</feature>
<dbReference type="AlphaFoldDB" id="A0A2S0NJ38"/>
<keyword evidence="3 5" id="KW-1133">Transmembrane helix</keyword>
<evidence type="ECO:0000259" key="6">
    <source>
        <dbReference type="Pfam" id="PF01061"/>
    </source>
</evidence>